<dbReference type="EMBL" id="AP003408">
    <property type="protein sequence ID" value="BAD87573.1"/>
    <property type="molecule type" value="Genomic_DNA"/>
</dbReference>
<evidence type="ECO:0000313" key="1">
    <source>
        <dbReference type="EMBL" id="BAD87573.1"/>
    </source>
</evidence>
<name>Q5JLT6_ORYSJ</name>
<protein>
    <submittedName>
        <fullName evidence="1">Uncharacterized protein</fullName>
    </submittedName>
</protein>
<sequence length="53" mass="6366">MTTLVKQKRNNFEVSVEQNWISIKGLWAYMDFEILESLHHRNLGRAQYLIKTD</sequence>
<dbReference type="AlphaFoldDB" id="Q5JLT6"/>
<gene>
    <name evidence="1" type="primary">B1131B07.17</name>
</gene>
<accession>Q5JLT6</accession>
<dbReference type="Proteomes" id="UP000817658">
    <property type="component" value="Chromosome 1"/>
</dbReference>
<reference evidence="1" key="1">
    <citation type="journal article" date="2002" name="Nature">
        <title>The genome sequence and structure of rice chromosome 1.</title>
        <authorList>
            <person name="Sasaki T."/>
            <person name="Matsumoto T."/>
            <person name="Yamamoto K."/>
            <person name="Sakata K."/>
            <person name="Baba T."/>
            <person name="Katayose Y."/>
            <person name="Wu J."/>
            <person name="Niimura Y."/>
            <person name="Cheng Z."/>
            <person name="Nagamura Y."/>
            <person name="Antonio B.A."/>
            <person name="Kanamori H."/>
            <person name="Hosokawa S."/>
            <person name="Masukawa M."/>
            <person name="Arikawa K."/>
            <person name="Chiden Y."/>
            <person name="Hayashi M."/>
            <person name="Okamoto M."/>
            <person name="Ando T."/>
            <person name="Aoki H."/>
            <person name="Arita K."/>
            <person name="Hamada M."/>
            <person name="Harada C."/>
            <person name="Hijishita S."/>
            <person name="Honda M."/>
            <person name="Ichikawa Y."/>
            <person name="Idonuma A."/>
            <person name="Iijima M."/>
            <person name="Ikeda M."/>
            <person name="Ikeno M."/>
            <person name="Itoh S."/>
            <person name="Itoh T."/>
            <person name="Itoh Y."/>
            <person name="Itoh Y."/>
            <person name="Iwabuchi A."/>
            <person name="Kamiya K."/>
            <person name="Karasawa W."/>
            <person name="Katagiri S."/>
            <person name="Kikuta A."/>
            <person name="Kobayashi N."/>
            <person name="Kono I."/>
            <person name="Machita K."/>
            <person name="Maehara T."/>
            <person name="Mizuno H."/>
            <person name="Mizubayashi T."/>
            <person name="Mukai Y."/>
            <person name="Nagasaki H."/>
            <person name="Nakashima M."/>
            <person name="Nakama Y."/>
            <person name="Nakamichi Y."/>
            <person name="Nakamura M."/>
            <person name="Namiki N."/>
            <person name="Negishi M."/>
            <person name="Ohta I."/>
            <person name="Ono N."/>
            <person name="Saji S."/>
            <person name="Sakai K."/>
            <person name="Shibata M."/>
            <person name="Shimokawa T."/>
            <person name="Shomura A."/>
            <person name="Song J."/>
            <person name="Takazaki Y."/>
            <person name="Terasawa K."/>
            <person name="Tsuji K."/>
            <person name="Waki K."/>
            <person name="Yamagata H."/>
            <person name="Yamane H."/>
            <person name="Yoshiki S."/>
            <person name="Yoshihara R."/>
            <person name="Yukawa K."/>
            <person name="Zhong H."/>
            <person name="Iwama H."/>
            <person name="Endo T."/>
            <person name="Ito H."/>
            <person name="Hahn J.H."/>
            <person name="Kim H.I."/>
            <person name="Eun M.Y."/>
            <person name="Yano M."/>
            <person name="Jiang J."/>
            <person name="Gojobori T."/>
        </authorList>
    </citation>
    <scope>NUCLEOTIDE SEQUENCE [LARGE SCALE GENOMIC DNA]</scope>
</reference>
<organism evidence="1">
    <name type="scientific">Oryza sativa subsp. japonica</name>
    <name type="common">Rice</name>
    <dbReference type="NCBI Taxonomy" id="39947"/>
    <lineage>
        <taxon>Eukaryota</taxon>
        <taxon>Viridiplantae</taxon>
        <taxon>Streptophyta</taxon>
        <taxon>Embryophyta</taxon>
        <taxon>Tracheophyta</taxon>
        <taxon>Spermatophyta</taxon>
        <taxon>Magnoliopsida</taxon>
        <taxon>Liliopsida</taxon>
        <taxon>Poales</taxon>
        <taxon>Poaceae</taxon>
        <taxon>BOP clade</taxon>
        <taxon>Oryzoideae</taxon>
        <taxon>Oryzeae</taxon>
        <taxon>Oryzinae</taxon>
        <taxon>Oryza</taxon>
        <taxon>Oryza sativa</taxon>
    </lineage>
</organism>
<proteinExistence type="predicted"/>